<accession>A0AAU9XSF8</accession>
<gene>
    <name evidence="1" type="ORF">PMEA_00029550</name>
</gene>
<keyword evidence="2" id="KW-1185">Reference proteome</keyword>
<name>A0AAU9XSF8_9CNID</name>
<feature type="non-terminal residue" evidence="1">
    <location>
        <position position="152"/>
    </location>
</feature>
<proteinExistence type="predicted"/>
<organism evidence="1 2">
    <name type="scientific">Pocillopora meandrina</name>
    <dbReference type="NCBI Taxonomy" id="46732"/>
    <lineage>
        <taxon>Eukaryota</taxon>
        <taxon>Metazoa</taxon>
        <taxon>Cnidaria</taxon>
        <taxon>Anthozoa</taxon>
        <taxon>Hexacorallia</taxon>
        <taxon>Scleractinia</taxon>
        <taxon>Astrocoeniina</taxon>
        <taxon>Pocilloporidae</taxon>
        <taxon>Pocillopora</taxon>
    </lineage>
</organism>
<dbReference type="EMBL" id="CALNXJ010000061">
    <property type="protein sequence ID" value="CAH3156534.1"/>
    <property type="molecule type" value="Genomic_DNA"/>
</dbReference>
<dbReference type="Proteomes" id="UP001159428">
    <property type="component" value="Unassembled WGS sequence"/>
</dbReference>
<evidence type="ECO:0000313" key="2">
    <source>
        <dbReference type="Proteomes" id="UP001159428"/>
    </source>
</evidence>
<reference evidence="1 2" key="1">
    <citation type="submission" date="2022-05" db="EMBL/GenBank/DDBJ databases">
        <authorList>
            <consortium name="Genoscope - CEA"/>
            <person name="William W."/>
        </authorList>
    </citation>
    <scope>NUCLEOTIDE SEQUENCE [LARGE SCALE GENOMIC DNA]</scope>
</reference>
<sequence length="152" mass="16976">MIVLELGAHTIDAVQLSLQDAVCNVSSVNAYIKNTVAEVRQHYKMKETATINGPEGTVSTKTQESLVLLERGMEQLRDNVKNVNEDYLGDIDLCTLLTTQRTTKRDAKYFTLEKSYYPVPKSSVELRDVNVMKPPSADNVDPNIEAAMKELV</sequence>
<evidence type="ECO:0000313" key="1">
    <source>
        <dbReference type="EMBL" id="CAH3156534.1"/>
    </source>
</evidence>
<protein>
    <submittedName>
        <fullName evidence="1">Uncharacterized protein</fullName>
    </submittedName>
</protein>
<comment type="caution">
    <text evidence="1">The sequence shown here is derived from an EMBL/GenBank/DDBJ whole genome shotgun (WGS) entry which is preliminary data.</text>
</comment>
<dbReference type="AlphaFoldDB" id="A0AAU9XSF8"/>